<dbReference type="Proteomes" id="UP001589610">
    <property type="component" value="Unassembled WGS sequence"/>
</dbReference>
<gene>
    <name evidence="1" type="ORF">ACFFRH_37490</name>
</gene>
<protein>
    <submittedName>
        <fullName evidence="1">Uncharacterized protein</fullName>
    </submittedName>
</protein>
<evidence type="ECO:0000313" key="2">
    <source>
        <dbReference type="Proteomes" id="UP001589610"/>
    </source>
</evidence>
<dbReference type="EMBL" id="JBHMBS010000031">
    <property type="protein sequence ID" value="MFB9681204.1"/>
    <property type="molecule type" value="Genomic_DNA"/>
</dbReference>
<evidence type="ECO:0000313" key="1">
    <source>
        <dbReference type="EMBL" id="MFB9681204.1"/>
    </source>
</evidence>
<proteinExistence type="predicted"/>
<comment type="caution">
    <text evidence="1">The sequence shown here is derived from an EMBL/GenBank/DDBJ whole genome shotgun (WGS) entry which is preliminary data.</text>
</comment>
<name>A0ABV5TQC0_9ACTN</name>
<organism evidence="1 2">
    <name type="scientific">Streptosporangium vulgare</name>
    <dbReference type="NCBI Taxonomy" id="46190"/>
    <lineage>
        <taxon>Bacteria</taxon>
        <taxon>Bacillati</taxon>
        <taxon>Actinomycetota</taxon>
        <taxon>Actinomycetes</taxon>
        <taxon>Streptosporangiales</taxon>
        <taxon>Streptosporangiaceae</taxon>
        <taxon>Streptosporangium</taxon>
    </lineage>
</organism>
<accession>A0ABV5TQC0</accession>
<dbReference type="RefSeq" id="WP_344747100.1">
    <property type="nucleotide sequence ID" value="NZ_BAAAWW010000117.1"/>
</dbReference>
<sequence>MNRFPADDEGDFSDLRTAVDEIQALLRTRAPLIEASRGWILRQMSQPSIPPSGDVHIYASGGRLRALSTLDDVPLVNRQGAAVAIAANMTSGTIAGSPTMAQYNALYNDVVEVRAQLNALINSLRAGTVILT</sequence>
<keyword evidence="2" id="KW-1185">Reference proteome</keyword>
<reference evidence="1 2" key="1">
    <citation type="submission" date="2024-09" db="EMBL/GenBank/DDBJ databases">
        <authorList>
            <person name="Sun Q."/>
            <person name="Mori K."/>
        </authorList>
    </citation>
    <scope>NUCLEOTIDE SEQUENCE [LARGE SCALE GENOMIC DNA]</scope>
    <source>
        <strain evidence="1 2">JCM 3028</strain>
    </source>
</reference>